<protein>
    <recommendedName>
        <fullName evidence="1">DUF3615 domain-containing protein</fullName>
    </recommendedName>
</protein>
<comment type="caution">
    <text evidence="2">The sequence shown here is derived from an EMBL/GenBank/DDBJ whole genome shotgun (WGS) entry which is preliminary data.</text>
</comment>
<evidence type="ECO:0000313" key="2">
    <source>
        <dbReference type="EMBL" id="KAJ8435698.1"/>
    </source>
</evidence>
<organism evidence="2 3">
    <name type="scientific">Carnegiea gigantea</name>
    <dbReference type="NCBI Taxonomy" id="171969"/>
    <lineage>
        <taxon>Eukaryota</taxon>
        <taxon>Viridiplantae</taxon>
        <taxon>Streptophyta</taxon>
        <taxon>Embryophyta</taxon>
        <taxon>Tracheophyta</taxon>
        <taxon>Spermatophyta</taxon>
        <taxon>Magnoliopsida</taxon>
        <taxon>eudicotyledons</taxon>
        <taxon>Gunneridae</taxon>
        <taxon>Pentapetalae</taxon>
        <taxon>Caryophyllales</taxon>
        <taxon>Cactineae</taxon>
        <taxon>Cactaceae</taxon>
        <taxon>Cactoideae</taxon>
        <taxon>Echinocereeae</taxon>
        <taxon>Carnegiea</taxon>
    </lineage>
</organism>
<evidence type="ECO:0000313" key="3">
    <source>
        <dbReference type="Proteomes" id="UP001153076"/>
    </source>
</evidence>
<feature type="domain" description="DUF3615" evidence="1">
    <location>
        <begin position="62"/>
        <end position="108"/>
    </location>
</feature>
<evidence type="ECO:0000259" key="1">
    <source>
        <dbReference type="Pfam" id="PF12274"/>
    </source>
</evidence>
<reference evidence="2" key="1">
    <citation type="submission" date="2022-04" db="EMBL/GenBank/DDBJ databases">
        <title>Carnegiea gigantea Genome sequencing and assembly v2.</title>
        <authorList>
            <person name="Copetti D."/>
            <person name="Sanderson M.J."/>
            <person name="Burquez A."/>
            <person name="Wojciechowski M.F."/>
        </authorList>
    </citation>
    <scope>NUCLEOTIDE SEQUENCE</scope>
    <source>
        <strain evidence="2">SGP5-SGP5p</strain>
        <tissue evidence="2">Aerial part</tissue>
    </source>
</reference>
<dbReference type="Pfam" id="PF12274">
    <property type="entry name" value="DUF3615"/>
    <property type="match status" value="1"/>
</dbReference>
<proteinExistence type="predicted"/>
<dbReference type="EMBL" id="JAKOGI010000393">
    <property type="protein sequence ID" value="KAJ8435698.1"/>
    <property type="molecule type" value="Genomic_DNA"/>
</dbReference>
<name>A0A9Q1K2S2_9CARY</name>
<sequence>MEAVSMEGAHYDTRFHAPDYSIKENPKSLELKKLHRKYVEIAMKFFNKSKQAKKANLYFSVGEYEIVEVGDVSDFDRGMEGSWYHTNFKAKPKNAHEAEAELFFAELNVARDVKLAKSSFRNFATLRMDFTLAFLRTFLVTGQRIRKGFQRDVSLGCFLF</sequence>
<keyword evidence="3" id="KW-1185">Reference proteome</keyword>
<accession>A0A9Q1K2S2</accession>
<dbReference type="AlphaFoldDB" id="A0A9Q1K2S2"/>
<dbReference type="InterPro" id="IPR022059">
    <property type="entry name" value="DUF3615"/>
</dbReference>
<dbReference type="Proteomes" id="UP001153076">
    <property type="component" value="Unassembled WGS sequence"/>
</dbReference>
<gene>
    <name evidence="2" type="ORF">Cgig2_027288</name>
</gene>